<name>A0AC34F3C0_9BILA</name>
<evidence type="ECO:0000313" key="1">
    <source>
        <dbReference type="Proteomes" id="UP000887579"/>
    </source>
</evidence>
<reference evidence="2" key="1">
    <citation type="submission" date="2022-11" db="UniProtKB">
        <authorList>
            <consortium name="WormBaseParasite"/>
        </authorList>
    </citation>
    <scope>IDENTIFICATION</scope>
</reference>
<accession>A0AC34F3C0</accession>
<dbReference type="WBParaSite" id="ES5_v2.g11544.t1">
    <property type="protein sequence ID" value="ES5_v2.g11544.t1"/>
    <property type="gene ID" value="ES5_v2.g11544"/>
</dbReference>
<sequence length="334" mass="38204">MPNPGETCYFCGCNRTNCLEGTRFFNLPHEPGMKRLRWLQVFGIRPFLPSHRVCSLHFRSGRPVNDPSHDDFVPHLNLANNPSQEFLNNREKILTADVELIREKIKTKQVHTVGDNKLLPLLSMKNNNSRPSILQRKRPRAKQSLVANENIINDDDDNDDGPPKLQRMVPIENTTFGEKFETNYCNQNPQSVSKTNYGQYDKLVGNPQTAVIPLNQHFVESTGIQARRPISMMSSSAPVAFITNSSCIQQPQIVYQTVMPLAQPPLTFLQPTPNQTYQKNDLLYQQTMYTEQAPTQSNEEQGIFSQSYDVLLEYEGGEGFFEDAYYYEYENANV</sequence>
<dbReference type="Proteomes" id="UP000887579">
    <property type="component" value="Unplaced"/>
</dbReference>
<evidence type="ECO:0000313" key="2">
    <source>
        <dbReference type="WBParaSite" id="ES5_v2.g11544.t1"/>
    </source>
</evidence>
<proteinExistence type="predicted"/>
<organism evidence="1 2">
    <name type="scientific">Panagrolaimus sp. ES5</name>
    <dbReference type="NCBI Taxonomy" id="591445"/>
    <lineage>
        <taxon>Eukaryota</taxon>
        <taxon>Metazoa</taxon>
        <taxon>Ecdysozoa</taxon>
        <taxon>Nematoda</taxon>
        <taxon>Chromadorea</taxon>
        <taxon>Rhabditida</taxon>
        <taxon>Tylenchina</taxon>
        <taxon>Panagrolaimomorpha</taxon>
        <taxon>Panagrolaimoidea</taxon>
        <taxon>Panagrolaimidae</taxon>
        <taxon>Panagrolaimus</taxon>
    </lineage>
</organism>
<protein>
    <submittedName>
        <fullName evidence="2">THAP-type domain-containing protein</fullName>
    </submittedName>
</protein>